<evidence type="ECO:0000256" key="1">
    <source>
        <dbReference type="SAM" id="MobiDB-lite"/>
    </source>
</evidence>
<feature type="region of interest" description="Disordered" evidence="1">
    <location>
        <begin position="1"/>
        <end position="35"/>
    </location>
</feature>
<dbReference type="CDD" id="cd10455">
    <property type="entry name" value="GIY-YIG_SLX1"/>
    <property type="match status" value="1"/>
</dbReference>
<feature type="domain" description="GIY-YIG" evidence="2">
    <location>
        <begin position="44"/>
        <end position="141"/>
    </location>
</feature>
<dbReference type="AlphaFoldDB" id="A0A9P6UHG1"/>
<dbReference type="InterPro" id="IPR035901">
    <property type="entry name" value="GIY-YIG_endonuc_sf"/>
</dbReference>
<dbReference type="PROSITE" id="PS50164">
    <property type="entry name" value="GIY_YIG"/>
    <property type="match status" value="1"/>
</dbReference>
<keyword evidence="4" id="KW-1185">Reference proteome</keyword>
<dbReference type="InterPro" id="IPR000305">
    <property type="entry name" value="GIY-YIG_endonuc"/>
</dbReference>
<dbReference type="GO" id="GO:0017108">
    <property type="term" value="F:5'-flap endonuclease activity"/>
    <property type="evidence" value="ECO:0007669"/>
    <property type="project" value="TreeGrafter"/>
</dbReference>
<dbReference type="Pfam" id="PF01541">
    <property type="entry name" value="GIY-YIG"/>
    <property type="match status" value="1"/>
</dbReference>
<reference evidence="3" key="1">
    <citation type="journal article" date="2020" name="Fungal Divers.">
        <title>Resolving the Mortierellaceae phylogeny through synthesis of multi-gene phylogenetics and phylogenomics.</title>
        <authorList>
            <person name="Vandepol N."/>
            <person name="Liber J."/>
            <person name="Desiro A."/>
            <person name="Na H."/>
            <person name="Kennedy M."/>
            <person name="Barry K."/>
            <person name="Grigoriev I.V."/>
            <person name="Miller A.N."/>
            <person name="O'Donnell K."/>
            <person name="Stajich J.E."/>
            <person name="Bonito G."/>
        </authorList>
    </citation>
    <scope>NUCLEOTIDE SEQUENCE</scope>
    <source>
        <strain evidence="3">NVP60</strain>
    </source>
</reference>
<proteinExistence type="predicted"/>
<feature type="region of interest" description="Disordered" evidence="1">
    <location>
        <begin position="67"/>
        <end position="88"/>
    </location>
</feature>
<dbReference type="PANTHER" id="PTHR20208">
    <property type="entry name" value="STRUCTURE-SPECIFIC ENDONUCLEASE SUBUNIT SLX1"/>
    <property type="match status" value="1"/>
</dbReference>
<feature type="compositionally biased region" description="Polar residues" evidence="1">
    <location>
        <begin position="9"/>
        <end position="27"/>
    </location>
</feature>
<comment type="caution">
    <text evidence="3">The sequence shown here is derived from an EMBL/GenBank/DDBJ whole genome shotgun (WGS) entry which is preliminary data.</text>
</comment>
<dbReference type="PANTHER" id="PTHR20208:SF10">
    <property type="entry name" value="STRUCTURE-SPECIFIC ENDONUCLEASE SUBUNIT SLX1"/>
    <property type="match status" value="1"/>
</dbReference>
<feature type="compositionally biased region" description="Low complexity" evidence="1">
    <location>
        <begin position="128"/>
        <end position="144"/>
    </location>
</feature>
<name>A0A9P6UHG1_9FUNG</name>
<evidence type="ECO:0000259" key="2">
    <source>
        <dbReference type="PROSITE" id="PS50164"/>
    </source>
</evidence>
<dbReference type="InterPro" id="IPR050381">
    <property type="entry name" value="SLX1_endonuclease"/>
</dbReference>
<evidence type="ECO:0000313" key="4">
    <source>
        <dbReference type="Proteomes" id="UP000823405"/>
    </source>
</evidence>
<feature type="region of interest" description="Disordered" evidence="1">
    <location>
        <begin position="113"/>
        <end position="158"/>
    </location>
</feature>
<sequence>MPPIRRKNGYSSDTETPNPKSRSTTDSGKAAKMDNDAERDPLVPFYCCYLLCSTVPRYKTHAYVGSTPDPITRLRQHNGELSQGAKKTSRKRPWKMVMLFEWAWQYPQLSRQFDKPSSTTASQPPPLKASASSPSKPTTVTSSQGGSGRRRKPPRPIATVHEKLQTVHTMITRPSWIRWPLIVYLMDPDLKAQWQELDRARSSGTTGGVGVGVKSKIVVKSGTMQELTPLFSDRGLRLGMMDVISLY</sequence>
<dbReference type="EMBL" id="JAAAIN010001494">
    <property type="protein sequence ID" value="KAG0302599.1"/>
    <property type="molecule type" value="Genomic_DNA"/>
</dbReference>
<dbReference type="GO" id="GO:0033557">
    <property type="term" value="C:Slx1-Slx4 complex"/>
    <property type="evidence" value="ECO:0007669"/>
    <property type="project" value="TreeGrafter"/>
</dbReference>
<accession>A0A9P6UHG1</accession>
<organism evidence="3 4">
    <name type="scientific">Linnemannia gamsii</name>
    <dbReference type="NCBI Taxonomy" id="64522"/>
    <lineage>
        <taxon>Eukaryota</taxon>
        <taxon>Fungi</taxon>
        <taxon>Fungi incertae sedis</taxon>
        <taxon>Mucoromycota</taxon>
        <taxon>Mortierellomycotina</taxon>
        <taxon>Mortierellomycetes</taxon>
        <taxon>Mortierellales</taxon>
        <taxon>Mortierellaceae</taxon>
        <taxon>Linnemannia</taxon>
    </lineage>
</organism>
<dbReference type="OrthoDB" id="24645at2759"/>
<dbReference type="Gene3D" id="3.40.1440.10">
    <property type="entry name" value="GIY-YIG endonuclease"/>
    <property type="match status" value="1"/>
</dbReference>
<evidence type="ECO:0000313" key="3">
    <source>
        <dbReference type="EMBL" id="KAG0302599.1"/>
    </source>
</evidence>
<dbReference type="GO" id="GO:0000724">
    <property type="term" value="P:double-strand break repair via homologous recombination"/>
    <property type="evidence" value="ECO:0007669"/>
    <property type="project" value="TreeGrafter"/>
</dbReference>
<protein>
    <submittedName>
        <fullName evidence="3">Slx4p interacting protein</fullName>
    </submittedName>
</protein>
<dbReference type="Proteomes" id="UP000823405">
    <property type="component" value="Unassembled WGS sequence"/>
</dbReference>
<gene>
    <name evidence="3" type="primary">SLX1</name>
    <name evidence="3" type="ORF">BGZ97_002266</name>
</gene>
<dbReference type="GO" id="GO:0008821">
    <property type="term" value="F:crossover junction DNA endonuclease activity"/>
    <property type="evidence" value="ECO:0007669"/>
    <property type="project" value="TreeGrafter"/>
</dbReference>